<dbReference type="InterPro" id="IPR017589">
    <property type="entry name" value="CRISPR-assoc_prot_Cas10d/Csc3"/>
</dbReference>
<dbReference type="OrthoDB" id="414891at2"/>
<protein>
    <submittedName>
        <fullName evidence="1">Type I-D CRISPR-associated protein Cas10d/Csc3</fullName>
    </submittedName>
</protein>
<organism evidence="1 2">
    <name type="scientific">Merismopedia glauca CCAP 1448/3</name>
    <dbReference type="NCBI Taxonomy" id="1296344"/>
    <lineage>
        <taxon>Bacteria</taxon>
        <taxon>Bacillati</taxon>
        <taxon>Cyanobacteriota</taxon>
        <taxon>Cyanophyceae</taxon>
        <taxon>Synechococcales</taxon>
        <taxon>Merismopediaceae</taxon>
        <taxon>Merismopedia</taxon>
    </lineage>
</organism>
<keyword evidence="2" id="KW-1185">Reference proteome</keyword>
<dbReference type="NCBIfam" id="TIGR03174">
    <property type="entry name" value="cas_Csc3"/>
    <property type="match status" value="1"/>
</dbReference>
<proteinExistence type="predicted"/>
<evidence type="ECO:0000313" key="2">
    <source>
        <dbReference type="Proteomes" id="UP000238762"/>
    </source>
</evidence>
<comment type="caution">
    <text evidence="1">The sequence shown here is derived from an EMBL/GenBank/DDBJ whole genome shotgun (WGS) entry which is preliminary data.</text>
</comment>
<sequence length="536" mass="61224">MAKKTKNSKESKQLSLFDSALDSNSEITDQADDSWLEGDFGFDGDSDRTIETKSELLTLKLLREAIQSQNPDDQVMTDFAEYVLPNLLSIAIGVTAKGGKFFDELDRKNEAEGKTKVRRDNAADQSLNTHLLNGLFPANLIERRLHKLDTSVQRVVGERERRLVIAGFILHDFEKFPDVPNNCRKLALEEHRQIIDKKVRQLGLDTFIDSENPEAYKEYLDDLLCMAYNAQRRWDTNWNFSEFGLNPLLKDRTLRSLSDLTCLADSLASIIKHPQDADNPRLNEIIHSLSDGKLKFTYHRISENRGVLTNVVNNALIQVHTQINTDENIYYEPLLYLPTGVIYLARRDAPAISLDDVPNQVIENIKSLCSGQLKLRQMGFGRDGKGMKYAEYYNLFFDEIGLMKVALDATLRVLNANKNSVGKSRSDNLVKFQQQNVLSADYDFNFTNDIRIDQIAEFGDLICRKIWGESVNRIEAACKKDKNLPKLPAIDLTQKVAGFWEITEYLPQIREIQRINESLKENKLKGNTGGVPYEWY</sequence>
<dbReference type="EMBL" id="PVWJ01000085">
    <property type="protein sequence ID" value="PSB01849.1"/>
    <property type="molecule type" value="Genomic_DNA"/>
</dbReference>
<reference evidence="1 2" key="2">
    <citation type="submission" date="2018-03" db="EMBL/GenBank/DDBJ databases">
        <title>The ancient ancestry and fast evolution of plastids.</title>
        <authorList>
            <person name="Moore K.R."/>
            <person name="Magnabosco C."/>
            <person name="Momper L."/>
            <person name="Gold D.A."/>
            <person name="Bosak T."/>
            <person name="Fournier G.P."/>
        </authorList>
    </citation>
    <scope>NUCLEOTIDE SEQUENCE [LARGE SCALE GENOMIC DNA]</scope>
    <source>
        <strain evidence="1 2">CCAP 1448/3</strain>
    </source>
</reference>
<accession>A0A2T1C0Q3</accession>
<dbReference type="AlphaFoldDB" id="A0A2T1C0Q3"/>
<gene>
    <name evidence="1" type="primary">cas10d</name>
    <name evidence="1" type="ORF">C7B64_16250</name>
</gene>
<dbReference type="Proteomes" id="UP000238762">
    <property type="component" value="Unassembled WGS sequence"/>
</dbReference>
<feature type="non-terminal residue" evidence="1">
    <location>
        <position position="536"/>
    </location>
</feature>
<name>A0A2T1C0Q3_9CYAN</name>
<dbReference type="RefSeq" id="WP_106289710.1">
    <property type="nucleotide sequence ID" value="NZ_CAWNTC010000113.1"/>
</dbReference>
<reference evidence="1 2" key="1">
    <citation type="submission" date="2018-02" db="EMBL/GenBank/DDBJ databases">
        <authorList>
            <person name="Cohen D.B."/>
            <person name="Kent A.D."/>
        </authorList>
    </citation>
    <scope>NUCLEOTIDE SEQUENCE [LARGE SCALE GENOMIC DNA]</scope>
    <source>
        <strain evidence="1 2">CCAP 1448/3</strain>
    </source>
</reference>
<evidence type="ECO:0000313" key="1">
    <source>
        <dbReference type="EMBL" id="PSB01849.1"/>
    </source>
</evidence>